<keyword evidence="2" id="KW-1003">Cell membrane</keyword>
<evidence type="ECO:0000313" key="9">
    <source>
        <dbReference type="Proteomes" id="UP001501727"/>
    </source>
</evidence>
<evidence type="ECO:0000256" key="5">
    <source>
        <dbReference type="ARBA" id="ARBA00023136"/>
    </source>
</evidence>
<proteinExistence type="predicted"/>
<feature type="transmembrane region" description="Helical" evidence="6">
    <location>
        <begin position="62"/>
        <end position="83"/>
    </location>
</feature>
<comment type="subcellular location">
    <subcellularLocation>
        <location evidence="1">Cell membrane</location>
        <topology evidence="1">Multi-pass membrane protein</topology>
    </subcellularLocation>
</comment>
<keyword evidence="4 6" id="KW-1133">Transmembrane helix</keyword>
<protein>
    <submittedName>
        <fullName evidence="8">RDD family protein</fullName>
    </submittedName>
</protein>
<reference evidence="9" key="1">
    <citation type="journal article" date="2019" name="Int. J. Syst. Evol. Microbiol.">
        <title>The Global Catalogue of Microorganisms (GCM) 10K type strain sequencing project: providing services to taxonomists for standard genome sequencing and annotation.</title>
        <authorList>
            <consortium name="The Broad Institute Genomics Platform"/>
            <consortium name="The Broad Institute Genome Sequencing Center for Infectious Disease"/>
            <person name="Wu L."/>
            <person name="Ma J."/>
        </authorList>
    </citation>
    <scope>NUCLEOTIDE SEQUENCE [LARGE SCALE GENOMIC DNA]</scope>
    <source>
        <strain evidence="9">JCM 16916</strain>
    </source>
</reference>
<feature type="transmembrane region" description="Helical" evidence="6">
    <location>
        <begin position="118"/>
        <end position="137"/>
    </location>
</feature>
<keyword evidence="9" id="KW-1185">Reference proteome</keyword>
<evidence type="ECO:0000256" key="4">
    <source>
        <dbReference type="ARBA" id="ARBA00022989"/>
    </source>
</evidence>
<keyword evidence="5 6" id="KW-0472">Membrane</keyword>
<dbReference type="EMBL" id="BAAAZU010000030">
    <property type="protein sequence ID" value="GAA3931322.1"/>
    <property type="molecule type" value="Genomic_DNA"/>
</dbReference>
<feature type="transmembrane region" description="Helical" evidence="6">
    <location>
        <begin position="29"/>
        <end position="50"/>
    </location>
</feature>
<gene>
    <name evidence="8" type="ORF">GCM10022229_26070</name>
</gene>
<evidence type="ECO:0000256" key="1">
    <source>
        <dbReference type="ARBA" id="ARBA00004651"/>
    </source>
</evidence>
<evidence type="ECO:0000256" key="6">
    <source>
        <dbReference type="SAM" id="Phobius"/>
    </source>
</evidence>
<evidence type="ECO:0000259" key="7">
    <source>
        <dbReference type="Pfam" id="PF06271"/>
    </source>
</evidence>
<dbReference type="InterPro" id="IPR010432">
    <property type="entry name" value="RDD"/>
</dbReference>
<evidence type="ECO:0000256" key="3">
    <source>
        <dbReference type="ARBA" id="ARBA00022692"/>
    </source>
</evidence>
<name>A0ABP7MWJ0_9GAMM</name>
<organism evidence="8 9">
    <name type="scientific">Luteimonas lutimaris</name>
    <dbReference type="NCBI Taxonomy" id="698645"/>
    <lineage>
        <taxon>Bacteria</taxon>
        <taxon>Pseudomonadati</taxon>
        <taxon>Pseudomonadota</taxon>
        <taxon>Gammaproteobacteria</taxon>
        <taxon>Lysobacterales</taxon>
        <taxon>Lysobacteraceae</taxon>
        <taxon>Luteimonas</taxon>
    </lineage>
</organism>
<accession>A0ABP7MWJ0</accession>
<evidence type="ECO:0000256" key="2">
    <source>
        <dbReference type="ARBA" id="ARBA00022475"/>
    </source>
</evidence>
<sequence>MPASAPEAPAPALPRPLIGWRLLALFYDLWPALALWMLASLCFTLGYTIAGHHDPHENIAPLSVLQWALWATCWLLAGLYAVISWRRGGQTLGMRPWRLRVVGADGRPPSWQALCARYAVGTLSLLAAGLGFWWAWIDRDRLAWHDRASGTRMVRNPKP</sequence>
<dbReference type="InterPro" id="IPR051791">
    <property type="entry name" value="Pra-immunoreactive"/>
</dbReference>
<feature type="domain" description="RDD" evidence="7">
    <location>
        <begin position="16"/>
        <end position="150"/>
    </location>
</feature>
<dbReference type="PANTHER" id="PTHR36115:SF10">
    <property type="entry name" value="RDD DOMAIN-CONTAINING PROTEIN"/>
    <property type="match status" value="1"/>
</dbReference>
<comment type="caution">
    <text evidence="8">The sequence shown here is derived from an EMBL/GenBank/DDBJ whole genome shotgun (WGS) entry which is preliminary data.</text>
</comment>
<keyword evidence="3 6" id="KW-0812">Transmembrane</keyword>
<dbReference type="PANTHER" id="PTHR36115">
    <property type="entry name" value="PROLINE-RICH ANTIGEN HOMOLOG-RELATED"/>
    <property type="match status" value="1"/>
</dbReference>
<evidence type="ECO:0000313" key="8">
    <source>
        <dbReference type="EMBL" id="GAA3931322.1"/>
    </source>
</evidence>
<dbReference type="Proteomes" id="UP001501727">
    <property type="component" value="Unassembled WGS sequence"/>
</dbReference>
<dbReference type="RefSeq" id="WP_344760450.1">
    <property type="nucleotide sequence ID" value="NZ_BAAAZU010000030.1"/>
</dbReference>
<dbReference type="Pfam" id="PF06271">
    <property type="entry name" value="RDD"/>
    <property type="match status" value="1"/>
</dbReference>